<dbReference type="Proteomes" id="UP000313359">
    <property type="component" value="Unassembled WGS sequence"/>
</dbReference>
<reference evidence="1" key="1">
    <citation type="journal article" date="2018" name="Genome Biol. Evol.">
        <title>Genomics and development of Lentinus tigrinus, a white-rot wood-decaying mushroom with dimorphic fruiting bodies.</title>
        <authorList>
            <person name="Wu B."/>
            <person name="Xu Z."/>
            <person name="Knudson A."/>
            <person name="Carlson A."/>
            <person name="Chen N."/>
            <person name="Kovaka S."/>
            <person name="LaButti K."/>
            <person name="Lipzen A."/>
            <person name="Pennachio C."/>
            <person name="Riley R."/>
            <person name="Schakwitz W."/>
            <person name="Umezawa K."/>
            <person name="Ohm R.A."/>
            <person name="Grigoriev I.V."/>
            <person name="Nagy L.G."/>
            <person name="Gibbons J."/>
            <person name="Hibbett D."/>
        </authorList>
    </citation>
    <scope>NUCLEOTIDE SEQUENCE [LARGE SCALE GENOMIC DNA]</scope>
    <source>
        <strain evidence="1">ALCF2SS1-6</strain>
    </source>
</reference>
<organism evidence="1 2">
    <name type="scientific">Lentinus tigrinus ALCF2SS1-6</name>
    <dbReference type="NCBI Taxonomy" id="1328759"/>
    <lineage>
        <taxon>Eukaryota</taxon>
        <taxon>Fungi</taxon>
        <taxon>Dikarya</taxon>
        <taxon>Basidiomycota</taxon>
        <taxon>Agaricomycotina</taxon>
        <taxon>Agaricomycetes</taxon>
        <taxon>Polyporales</taxon>
        <taxon>Polyporaceae</taxon>
        <taxon>Lentinus</taxon>
    </lineage>
</organism>
<protein>
    <submittedName>
        <fullName evidence="1">Uncharacterized protein</fullName>
    </submittedName>
</protein>
<accession>A0A5C2SIF3</accession>
<sequence>MPAVGRRTPASGQMRICRITLSCVWLSVCGSRLPQPGHQTRIARRQTCFIICTILPCASQRPPHVFTNTRASDSTLRAESARLYRSCRSAARTIVSVNVPYNEASVCQGPPSTGPARSQRTI</sequence>
<evidence type="ECO:0000313" key="1">
    <source>
        <dbReference type="EMBL" id="RPD62919.1"/>
    </source>
</evidence>
<name>A0A5C2SIF3_9APHY</name>
<keyword evidence="2" id="KW-1185">Reference proteome</keyword>
<evidence type="ECO:0000313" key="2">
    <source>
        <dbReference type="Proteomes" id="UP000313359"/>
    </source>
</evidence>
<dbReference type="EMBL" id="ML122257">
    <property type="protein sequence ID" value="RPD62919.1"/>
    <property type="molecule type" value="Genomic_DNA"/>
</dbReference>
<dbReference type="AlphaFoldDB" id="A0A5C2SIF3"/>
<gene>
    <name evidence="1" type="ORF">L227DRAFT_408316</name>
</gene>
<proteinExistence type="predicted"/>